<name>I1PM35_ORYGL</name>
<dbReference type="AlphaFoldDB" id="I1PM35"/>
<dbReference type="HOGENOM" id="CLU_1743471_0_0_1"/>
<dbReference type="EnsemblPlants" id="ORGLA04G0125400.1">
    <property type="protein sequence ID" value="ORGLA04G0125400.1"/>
    <property type="gene ID" value="ORGLA04G0125400"/>
</dbReference>
<sequence>MAACFRYAPSGPAGPSLATSVYETNLDLAALSWTRTSLGLSLCAVLRLSSPAIPEETDGVRPERRSGGRRRGGGGGDRRRHEVLRGARGTSGLGRRRPRRRVTLPTVLLLCAPRRPRRRVPAHRGAPQCRQICRIQPKKSCAAGRRCLSN</sequence>
<evidence type="ECO:0000256" key="1">
    <source>
        <dbReference type="SAM" id="MobiDB-lite"/>
    </source>
</evidence>
<protein>
    <submittedName>
        <fullName evidence="2">Uncharacterized protein</fullName>
    </submittedName>
</protein>
<keyword evidence="3" id="KW-1185">Reference proteome</keyword>
<feature type="compositionally biased region" description="Basic and acidic residues" evidence="1">
    <location>
        <begin position="76"/>
        <end position="85"/>
    </location>
</feature>
<accession>I1PM35</accession>
<dbReference type="OMA" id="ICRIQPK"/>
<reference evidence="2" key="1">
    <citation type="submission" date="2015-06" db="UniProtKB">
        <authorList>
            <consortium name="EnsemblPlants"/>
        </authorList>
    </citation>
    <scope>IDENTIFICATION</scope>
</reference>
<feature type="region of interest" description="Disordered" evidence="1">
    <location>
        <begin position="54"/>
        <end position="99"/>
    </location>
</feature>
<reference evidence="2 3" key="2">
    <citation type="submission" date="2018-04" db="EMBL/GenBank/DDBJ databases">
        <title>OglaRS2 (Oryza glaberrima Reference Sequence Version 2).</title>
        <authorList>
            <person name="Zhang J."/>
            <person name="Kudrna D."/>
            <person name="Lee S."/>
            <person name="Talag J."/>
            <person name="Rajasekar S."/>
            <person name="Wing R.A."/>
        </authorList>
    </citation>
    <scope>NUCLEOTIDE SEQUENCE [LARGE SCALE GENOMIC DNA]</scope>
    <source>
        <strain evidence="2 3">cv. IRGC 96717</strain>
    </source>
</reference>
<evidence type="ECO:0000313" key="3">
    <source>
        <dbReference type="Proteomes" id="UP000007306"/>
    </source>
</evidence>
<dbReference type="Proteomes" id="UP000007306">
    <property type="component" value="Chromosome 4"/>
</dbReference>
<proteinExistence type="predicted"/>
<dbReference type="Gramene" id="ORGLA04G0125400.1">
    <property type="protein sequence ID" value="ORGLA04G0125400.1"/>
    <property type="gene ID" value="ORGLA04G0125400"/>
</dbReference>
<evidence type="ECO:0000313" key="2">
    <source>
        <dbReference type="EnsemblPlants" id="ORGLA04G0125400.1"/>
    </source>
</evidence>
<organism evidence="2 3">
    <name type="scientific">Oryza glaberrima</name>
    <name type="common">African rice</name>
    <dbReference type="NCBI Taxonomy" id="4538"/>
    <lineage>
        <taxon>Eukaryota</taxon>
        <taxon>Viridiplantae</taxon>
        <taxon>Streptophyta</taxon>
        <taxon>Embryophyta</taxon>
        <taxon>Tracheophyta</taxon>
        <taxon>Spermatophyta</taxon>
        <taxon>Magnoliopsida</taxon>
        <taxon>Liliopsida</taxon>
        <taxon>Poales</taxon>
        <taxon>Poaceae</taxon>
        <taxon>BOP clade</taxon>
        <taxon>Oryzoideae</taxon>
        <taxon>Oryzeae</taxon>
        <taxon>Oryzinae</taxon>
        <taxon>Oryza</taxon>
    </lineage>
</organism>